<dbReference type="STRING" id="1071383.J7R210"/>
<accession>J7R210</accession>
<dbReference type="EMBL" id="HE978315">
    <property type="protein sequence ID" value="CCK68850.1"/>
    <property type="molecule type" value="Genomic_DNA"/>
</dbReference>
<dbReference type="OrthoDB" id="19923at2759"/>
<feature type="region of interest" description="Disordered" evidence="5">
    <location>
        <begin position="160"/>
        <end position="327"/>
    </location>
</feature>
<evidence type="ECO:0000313" key="8">
    <source>
        <dbReference type="EMBL" id="CCK68850.1"/>
    </source>
</evidence>
<evidence type="ECO:0000256" key="3">
    <source>
        <dbReference type="ARBA" id="ARBA00022833"/>
    </source>
</evidence>
<evidence type="ECO:0000256" key="2">
    <source>
        <dbReference type="ARBA" id="ARBA00022723"/>
    </source>
</evidence>
<feature type="compositionally biased region" description="Low complexity" evidence="5">
    <location>
        <begin position="241"/>
        <end position="252"/>
    </location>
</feature>
<dbReference type="PROSITE" id="PS50023">
    <property type="entry name" value="LIM_DOMAIN_2"/>
    <property type="match status" value="1"/>
</dbReference>
<dbReference type="Pfam" id="PF00620">
    <property type="entry name" value="RhoGAP"/>
    <property type="match status" value="1"/>
</dbReference>
<evidence type="ECO:0000259" key="7">
    <source>
        <dbReference type="PROSITE" id="PS50238"/>
    </source>
</evidence>
<organism evidence="8 9">
    <name type="scientific">Huiozyma naganishii (strain ATCC MYA-139 / BCRC 22969 / CBS 8797 / KCTC 17520 / NBRC 10181 / NCYC 3082 / Yp74L-3)</name>
    <name type="common">Yeast</name>
    <name type="synonym">Kazachstania naganishii</name>
    <dbReference type="NCBI Taxonomy" id="1071383"/>
    <lineage>
        <taxon>Eukaryota</taxon>
        <taxon>Fungi</taxon>
        <taxon>Dikarya</taxon>
        <taxon>Ascomycota</taxon>
        <taxon>Saccharomycotina</taxon>
        <taxon>Saccharomycetes</taxon>
        <taxon>Saccharomycetales</taxon>
        <taxon>Saccharomycetaceae</taxon>
        <taxon>Huiozyma</taxon>
    </lineage>
</organism>
<feature type="region of interest" description="Disordered" evidence="5">
    <location>
        <begin position="386"/>
        <end position="432"/>
    </location>
</feature>
<feature type="compositionally biased region" description="Polar residues" evidence="5">
    <location>
        <begin position="302"/>
        <end position="312"/>
    </location>
</feature>
<evidence type="ECO:0000313" key="9">
    <source>
        <dbReference type="Proteomes" id="UP000006310"/>
    </source>
</evidence>
<evidence type="ECO:0000256" key="5">
    <source>
        <dbReference type="SAM" id="MobiDB-lite"/>
    </source>
</evidence>
<dbReference type="AlphaFoldDB" id="J7R210"/>
<dbReference type="PANTHER" id="PTHR23176:SF121">
    <property type="entry name" value="RHO-TYPE GTPASE-ACTIVATING PROTEIN 1-RELATED"/>
    <property type="match status" value="1"/>
</dbReference>
<dbReference type="InterPro" id="IPR050729">
    <property type="entry name" value="Rho-GAP"/>
</dbReference>
<dbReference type="eggNOG" id="KOG1704">
    <property type="taxonomic scope" value="Eukaryota"/>
</dbReference>
<dbReference type="KEGG" id="kng:KNAG_0B04150"/>
<reference evidence="8 9" key="1">
    <citation type="journal article" date="2011" name="Proc. Natl. Acad. Sci. U.S.A.">
        <title>Evolutionary erosion of yeast sex chromosomes by mating-type switching accidents.</title>
        <authorList>
            <person name="Gordon J.L."/>
            <person name="Armisen D."/>
            <person name="Proux-Wera E."/>
            <person name="Oheigeartaigh S.S."/>
            <person name="Byrne K.P."/>
            <person name="Wolfe K.H."/>
        </authorList>
    </citation>
    <scope>NUCLEOTIDE SEQUENCE [LARGE SCALE GENOMIC DNA]</scope>
    <source>
        <strain evidence="9">ATCC MYA-139 / BCRC 22969 / CBS 8797 / CCRC 22969 / KCTC 17520 / NBRC 10181 / NCYC 3082</strain>
    </source>
</reference>
<feature type="compositionally biased region" description="Polar residues" evidence="5">
    <location>
        <begin position="393"/>
        <end position="405"/>
    </location>
</feature>
<dbReference type="Proteomes" id="UP000006310">
    <property type="component" value="Chromosome 2"/>
</dbReference>
<evidence type="ECO:0000259" key="6">
    <source>
        <dbReference type="PROSITE" id="PS50023"/>
    </source>
</evidence>
<evidence type="ECO:0000256" key="1">
    <source>
        <dbReference type="ARBA" id="ARBA00022468"/>
    </source>
</evidence>
<dbReference type="Pfam" id="PF00412">
    <property type="entry name" value="LIM"/>
    <property type="match status" value="2"/>
</dbReference>
<keyword evidence="2 4" id="KW-0479">Metal-binding</keyword>
<dbReference type="GO" id="GO:0007010">
    <property type="term" value="P:cytoskeleton organization"/>
    <property type="evidence" value="ECO:0007669"/>
    <property type="project" value="UniProtKB-ARBA"/>
</dbReference>
<dbReference type="CDD" id="cd09395">
    <property type="entry name" value="LIM2_Rga"/>
    <property type="match status" value="1"/>
</dbReference>
<dbReference type="GO" id="GO:0005938">
    <property type="term" value="C:cell cortex"/>
    <property type="evidence" value="ECO:0007669"/>
    <property type="project" value="UniProtKB-ARBA"/>
</dbReference>
<dbReference type="InterPro" id="IPR001781">
    <property type="entry name" value="Znf_LIM"/>
</dbReference>
<dbReference type="Gene3D" id="1.10.555.10">
    <property type="entry name" value="Rho GTPase activation protein"/>
    <property type="match status" value="1"/>
</dbReference>
<evidence type="ECO:0008006" key="10">
    <source>
        <dbReference type="Google" id="ProtNLM"/>
    </source>
</evidence>
<dbReference type="SMART" id="SM00324">
    <property type="entry name" value="RhoGAP"/>
    <property type="match status" value="1"/>
</dbReference>
<keyword evidence="4" id="KW-0440">LIM domain</keyword>
<dbReference type="HOGENOM" id="CLU_003874_1_0_1"/>
<feature type="compositionally biased region" description="Basic and acidic residues" evidence="5">
    <location>
        <begin position="313"/>
        <end position="324"/>
    </location>
</feature>
<dbReference type="InterPro" id="IPR008936">
    <property type="entry name" value="Rho_GTPase_activation_prot"/>
</dbReference>
<evidence type="ECO:0000256" key="4">
    <source>
        <dbReference type="PROSITE-ProRule" id="PRU00125"/>
    </source>
</evidence>
<dbReference type="CDD" id="cd09394">
    <property type="entry name" value="LIM1_Rga"/>
    <property type="match status" value="1"/>
</dbReference>
<dbReference type="InterPro" id="IPR000198">
    <property type="entry name" value="RhoGAP_dom"/>
</dbReference>
<dbReference type="GeneID" id="34524500"/>
<dbReference type="GO" id="GO:0007165">
    <property type="term" value="P:signal transduction"/>
    <property type="evidence" value="ECO:0007669"/>
    <property type="project" value="InterPro"/>
</dbReference>
<dbReference type="Gene3D" id="2.10.110.10">
    <property type="entry name" value="Cysteine Rich Protein"/>
    <property type="match status" value="2"/>
</dbReference>
<dbReference type="SUPFAM" id="SSF48350">
    <property type="entry name" value="GTPase activation domain, GAP"/>
    <property type="match status" value="1"/>
</dbReference>
<dbReference type="eggNOG" id="KOG1453">
    <property type="taxonomic scope" value="Eukaryota"/>
</dbReference>
<feature type="compositionally biased region" description="Basic and acidic residues" evidence="5">
    <location>
        <begin position="177"/>
        <end position="193"/>
    </location>
</feature>
<feature type="domain" description="Rho-GAP" evidence="7">
    <location>
        <begin position="604"/>
        <end position="798"/>
    </location>
</feature>
<dbReference type="GO" id="GO:0046872">
    <property type="term" value="F:metal ion binding"/>
    <property type="evidence" value="ECO:0007669"/>
    <property type="project" value="UniProtKB-KW"/>
</dbReference>
<dbReference type="RefSeq" id="XP_022463096.1">
    <property type="nucleotide sequence ID" value="XM_022606396.1"/>
</dbReference>
<dbReference type="OMA" id="RYAKTKR"/>
<feature type="domain" description="LIM zinc-binding" evidence="6">
    <location>
        <begin position="92"/>
        <end position="153"/>
    </location>
</feature>
<dbReference type="GO" id="GO:0005933">
    <property type="term" value="C:cellular bud"/>
    <property type="evidence" value="ECO:0007669"/>
    <property type="project" value="UniProtKB-ARBA"/>
</dbReference>
<name>J7R210_HUIN7</name>
<keyword evidence="1" id="KW-0343">GTPase activation</keyword>
<sequence length="798" mass="88871">MTVPNTEAMGHVAMPTSADQSEQYGVSLVEDGELPTCVRCKENITVGHAYELGEDRWHTHCFTCYRCEKSLSCNSDFLVLGTGALICFECSDSCKSCGKKINDLAIILSSSNEAYCSDCFVCCKCGDNIKDLRYAKTKRGLFCLTCHEKLLAKRKHHEEKKRLLRQKTLPGIPTAAKKIETVTESESRLRSRPEPPSLLQLPQPGIGETKSENKSDNVPPRSPNRGVDALVSPAKVHKLSRSGSGSSTPGTSDQSVRKGNQEESTDTKVVSQQLEKLQEGETNRYQQQTISPDAKRILNKTPLKNSEASTESNARDSGKQEVKLSPESILDCEFDDFEISLDIQLDSPEGGSAVSQDENRHPSGGFSPTTNGIDGEFVEQHVMSTELNKETPRSTADSNANTMTTGKHEEHLSKEAGQTATATNEKPEPPLEKLDERISDSNRLLKNLESDVHRLETRRSELNTQVEAISKLKEELLVQVNELQEEIKNSKQVLGKSLERPKPISTHSDSFSSDDSQTKIISTASLARPANKPRFWKFFSNKQQNSGMASSNGSNGANQGGILYNSSQIRRTEVGGNAKSRNKTLLQQNQGKITPAYPDQLFGSTLIQRCIYENQPMPSIITVCIQHIESSEEYLKTEGIYRKSGSELTIKEIETLFASTPPTANIDLSQYDIHAVSGLLKRYLRNLPNPVITYQLYEPLIDYIRNYNMILDTKKKLQGLVDLLRSLPKEHIVVLKALSAHINLVTTFSEDNLMSIKNLALVFTPGMIRDYTGEREILDMGERNFLMAFILENHEDIF</sequence>
<proteinExistence type="predicted"/>
<feature type="region of interest" description="Disordered" evidence="5">
    <location>
        <begin position="346"/>
        <end position="373"/>
    </location>
</feature>
<reference evidence="9" key="2">
    <citation type="submission" date="2012-08" db="EMBL/GenBank/DDBJ databases">
        <title>Genome sequence of Kazachstania naganishii.</title>
        <authorList>
            <person name="Gordon J.L."/>
            <person name="Armisen D."/>
            <person name="Proux-Wera E."/>
            <person name="OhEigeartaigh S.S."/>
            <person name="Byrne K.P."/>
            <person name="Wolfe K.H."/>
        </authorList>
    </citation>
    <scope>NUCLEOTIDE SEQUENCE [LARGE SCALE GENOMIC DNA]</scope>
    <source>
        <strain evidence="9">ATCC MYA-139 / BCRC 22969 / CBS 8797 / CCRC 22969 / KCTC 17520 / NBRC 10181 / NCYC 3082</strain>
    </source>
</reference>
<protein>
    <recommendedName>
        <fullName evidence="10">Rho-GAP domain-containing protein</fullName>
    </recommendedName>
</protein>
<dbReference type="PROSITE" id="PS50238">
    <property type="entry name" value="RHOGAP"/>
    <property type="match status" value="1"/>
</dbReference>
<dbReference type="PROSITE" id="PS00478">
    <property type="entry name" value="LIM_DOMAIN_1"/>
    <property type="match status" value="1"/>
</dbReference>
<dbReference type="CDD" id="cd00159">
    <property type="entry name" value="RhoGAP"/>
    <property type="match status" value="1"/>
</dbReference>
<dbReference type="SMART" id="SM00132">
    <property type="entry name" value="LIM"/>
    <property type="match status" value="2"/>
</dbReference>
<keyword evidence="3 4" id="KW-0862">Zinc</keyword>
<gene>
    <name evidence="8" type="primary">KNAG0B04150</name>
    <name evidence="8" type="ordered locus">KNAG_0B04150</name>
</gene>
<dbReference type="PANTHER" id="PTHR23176">
    <property type="entry name" value="RHO/RAC/CDC GTPASE-ACTIVATING PROTEIN"/>
    <property type="match status" value="1"/>
</dbReference>
<dbReference type="GO" id="GO:0005096">
    <property type="term" value="F:GTPase activator activity"/>
    <property type="evidence" value="ECO:0007669"/>
    <property type="project" value="UniProtKB-KW"/>
</dbReference>
<keyword evidence="9" id="KW-1185">Reference proteome</keyword>